<evidence type="ECO:0000256" key="4">
    <source>
        <dbReference type="ARBA" id="ARBA00023136"/>
    </source>
</evidence>
<reference evidence="8 9" key="1">
    <citation type="submission" date="2012-08" db="EMBL/GenBank/DDBJ databases">
        <title>Whole genome shotgun sequence of Austwickia chelonae NBRC 105200.</title>
        <authorList>
            <person name="Yoshida I."/>
            <person name="Hosoyama A."/>
            <person name="Tsuchikane K."/>
            <person name="Katsumata H."/>
            <person name="Ando Y."/>
            <person name="Ohji S."/>
            <person name="Hamada M."/>
            <person name="Tamura T."/>
            <person name="Yamazoe A."/>
            <person name="Yamazaki S."/>
            <person name="Fujita N."/>
        </authorList>
    </citation>
    <scope>NUCLEOTIDE SEQUENCE [LARGE SCALE GENOMIC DNA]</scope>
    <source>
        <strain evidence="8 9">NBRC 105200</strain>
    </source>
</reference>
<gene>
    <name evidence="8" type="ORF">AUCHE_03_00080</name>
</gene>
<keyword evidence="2 6" id="KW-0812">Transmembrane</keyword>
<evidence type="ECO:0000256" key="3">
    <source>
        <dbReference type="ARBA" id="ARBA00022989"/>
    </source>
</evidence>
<keyword evidence="4 6" id="KW-0472">Membrane</keyword>
<evidence type="ECO:0000256" key="1">
    <source>
        <dbReference type="ARBA" id="ARBA00004141"/>
    </source>
</evidence>
<dbReference type="EMBL" id="BAGZ01000003">
    <property type="protein sequence ID" value="GAB76791.1"/>
    <property type="molecule type" value="Genomic_DNA"/>
</dbReference>
<sequence length="305" mass="32893">MGGQGRPGQADDGEYLLTGEAVALDLPPASLGVRALAGVIDMVITFFVMPIALGTVFTIFGEKVDKAALMAMVVPTVFLVVVGIPTLTETLTGRTLAKMMLGLRTLRDDGGPISFRHAFTRHMVGLIELYTLLGSPALVSGLLNGRAKRLGDFAAGTYVVRDRMTFPWPTPASVPLPLAAWASTADIAPLPDQLSLSIRELLRRAPQIRPEPRHQLAQHLAAQALRYVSPGPPLGTPPEIFLEAVLVERGRRDWERLQRDEEIRRRLTGRGLPVLSEERLVSPMVPPPGQGVSAGFIPPAGMPRG</sequence>
<evidence type="ECO:0000313" key="8">
    <source>
        <dbReference type="EMBL" id="GAB76791.1"/>
    </source>
</evidence>
<proteinExistence type="predicted"/>
<name>K6UKY6_9MICO</name>
<keyword evidence="3 6" id="KW-1133">Transmembrane helix</keyword>
<dbReference type="PANTHER" id="PTHR38480:SF1">
    <property type="entry name" value="SLR0254 PROTEIN"/>
    <property type="match status" value="1"/>
</dbReference>
<dbReference type="PANTHER" id="PTHR38480">
    <property type="entry name" value="SLR0254 PROTEIN"/>
    <property type="match status" value="1"/>
</dbReference>
<evidence type="ECO:0000259" key="7">
    <source>
        <dbReference type="Pfam" id="PF06271"/>
    </source>
</evidence>
<keyword evidence="9" id="KW-1185">Reference proteome</keyword>
<dbReference type="AlphaFoldDB" id="K6UKY6"/>
<dbReference type="Proteomes" id="UP000008495">
    <property type="component" value="Unassembled WGS sequence"/>
</dbReference>
<dbReference type="Pfam" id="PF06271">
    <property type="entry name" value="RDD"/>
    <property type="match status" value="1"/>
</dbReference>
<dbReference type="InterPro" id="IPR010432">
    <property type="entry name" value="RDD"/>
</dbReference>
<comment type="subcellular location">
    <subcellularLocation>
        <location evidence="1">Membrane</location>
        <topology evidence="1">Multi-pass membrane protein</topology>
    </subcellularLocation>
</comment>
<evidence type="ECO:0000256" key="6">
    <source>
        <dbReference type="SAM" id="Phobius"/>
    </source>
</evidence>
<feature type="transmembrane region" description="Helical" evidence="6">
    <location>
        <begin position="67"/>
        <end position="87"/>
    </location>
</feature>
<dbReference type="GO" id="GO:0016020">
    <property type="term" value="C:membrane"/>
    <property type="evidence" value="ECO:0007669"/>
    <property type="project" value="UniProtKB-SubCell"/>
</dbReference>
<feature type="region of interest" description="Disordered" evidence="5">
    <location>
        <begin position="281"/>
        <end position="305"/>
    </location>
</feature>
<evidence type="ECO:0000256" key="2">
    <source>
        <dbReference type="ARBA" id="ARBA00022692"/>
    </source>
</evidence>
<accession>K6UKY6</accession>
<organism evidence="8 9">
    <name type="scientific">Austwickia chelonae NBRC 105200</name>
    <dbReference type="NCBI Taxonomy" id="1184607"/>
    <lineage>
        <taxon>Bacteria</taxon>
        <taxon>Bacillati</taxon>
        <taxon>Actinomycetota</taxon>
        <taxon>Actinomycetes</taxon>
        <taxon>Micrococcales</taxon>
        <taxon>Dermatophilaceae</taxon>
        <taxon>Austwickia</taxon>
    </lineage>
</organism>
<feature type="domain" description="RDD" evidence="7">
    <location>
        <begin position="29"/>
        <end position="156"/>
    </location>
</feature>
<feature type="transmembrane region" description="Helical" evidence="6">
    <location>
        <begin position="35"/>
        <end position="60"/>
    </location>
</feature>
<comment type="caution">
    <text evidence="8">The sequence shown here is derived from an EMBL/GenBank/DDBJ whole genome shotgun (WGS) entry which is preliminary data.</text>
</comment>
<evidence type="ECO:0000256" key="5">
    <source>
        <dbReference type="SAM" id="MobiDB-lite"/>
    </source>
</evidence>
<evidence type="ECO:0000313" key="9">
    <source>
        <dbReference type="Proteomes" id="UP000008495"/>
    </source>
</evidence>
<protein>
    <recommendedName>
        <fullName evidence="7">RDD domain-containing protein</fullName>
    </recommendedName>
</protein>
<dbReference type="STRING" id="100225.SAMN05421595_1925"/>
<dbReference type="eggNOG" id="COG1714">
    <property type="taxonomic scope" value="Bacteria"/>
</dbReference>